<dbReference type="Gene3D" id="2.60.120.10">
    <property type="entry name" value="Jelly Rolls"/>
    <property type="match status" value="1"/>
</dbReference>
<proteinExistence type="predicted"/>
<dbReference type="PROSITE" id="PS51184">
    <property type="entry name" value="JMJC"/>
    <property type="match status" value="1"/>
</dbReference>
<dbReference type="Proteomes" id="UP001595897">
    <property type="component" value="Unassembled WGS sequence"/>
</dbReference>
<gene>
    <name evidence="2" type="ORF">ACFO4O_10070</name>
</gene>
<dbReference type="InterPro" id="IPR003347">
    <property type="entry name" value="JmjC_dom"/>
</dbReference>
<dbReference type="PANTHER" id="PTHR12461:SF105">
    <property type="entry name" value="HYPOXIA-INDUCIBLE FACTOR 1-ALPHA INHIBITOR"/>
    <property type="match status" value="1"/>
</dbReference>
<dbReference type="RefSeq" id="WP_382407966.1">
    <property type="nucleotide sequence ID" value="NZ_JBHSGU010000002.1"/>
</dbReference>
<dbReference type="InterPro" id="IPR014710">
    <property type="entry name" value="RmlC-like_jellyroll"/>
</dbReference>
<dbReference type="InterPro" id="IPR041667">
    <property type="entry name" value="Cupin_8"/>
</dbReference>
<protein>
    <submittedName>
        <fullName evidence="2">Cupin-like domain-containing protein</fullName>
    </submittedName>
</protein>
<dbReference type="SMART" id="SM00558">
    <property type="entry name" value="JmjC"/>
    <property type="match status" value="1"/>
</dbReference>
<evidence type="ECO:0000259" key="1">
    <source>
        <dbReference type="PROSITE" id="PS51184"/>
    </source>
</evidence>
<evidence type="ECO:0000313" key="3">
    <source>
        <dbReference type="Proteomes" id="UP001595897"/>
    </source>
</evidence>
<reference evidence="3" key="1">
    <citation type="journal article" date="2019" name="Int. J. Syst. Evol. Microbiol.">
        <title>The Global Catalogue of Microorganisms (GCM) 10K type strain sequencing project: providing services to taxonomists for standard genome sequencing and annotation.</title>
        <authorList>
            <consortium name="The Broad Institute Genomics Platform"/>
            <consortium name="The Broad Institute Genome Sequencing Center for Infectious Disease"/>
            <person name="Wu L."/>
            <person name="Ma J."/>
        </authorList>
    </citation>
    <scope>NUCLEOTIDE SEQUENCE [LARGE SCALE GENOMIC DNA]</scope>
    <source>
        <strain evidence="3">KACC 12507</strain>
    </source>
</reference>
<dbReference type="Pfam" id="PF13621">
    <property type="entry name" value="Cupin_8"/>
    <property type="match status" value="1"/>
</dbReference>
<name>A0ABV9LXC8_9ALTE</name>
<evidence type="ECO:0000313" key="2">
    <source>
        <dbReference type="EMBL" id="MFC4700505.1"/>
    </source>
</evidence>
<sequence>MQSLDEVNLSNTNELTMQMLSAQTPKVFRQLVSDWPIVALKTDPEKVSYMLSKSAGKVVPAWVADKKEGGRFFYNSDMSGFNFERQRLPFNDVLRWLMANASDEDIATVYMGSTSVDMLMPLYREHNDIALLKDSPLVSLWTGNRSRVAAHFDATDNVACVLAGARKFTLFPPDQWDNLYVGPIEFNPAGQAISLVDFKEPDLARFPNFAHALEQGFEVTLYPGDAIYIPSMWWHHVEALSSFNLLQNYWWRQAPEPAGNPTDALIHAMLSIKDLPLAQRNAWRDIFENMVFSPKQHEHIAKSARGFTKTLDSEQAAKMRKILKQGLDL</sequence>
<comment type="caution">
    <text evidence="2">The sequence shown here is derived from an EMBL/GenBank/DDBJ whole genome shotgun (WGS) entry which is preliminary data.</text>
</comment>
<accession>A0ABV9LXC8</accession>
<dbReference type="PANTHER" id="PTHR12461">
    <property type="entry name" value="HYPOXIA-INDUCIBLE FACTOR 1 ALPHA INHIBITOR-RELATED"/>
    <property type="match status" value="1"/>
</dbReference>
<dbReference type="SUPFAM" id="SSF51197">
    <property type="entry name" value="Clavaminate synthase-like"/>
    <property type="match status" value="1"/>
</dbReference>
<dbReference type="EMBL" id="JBHSGU010000002">
    <property type="protein sequence ID" value="MFC4700505.1"/>
    <property type="molecule type" value="Genomic_DNA"/>
</dbReference>
<organism evidence="2 3">
    <name type="scientific">Glaciecola siphonariae</name>
    <dbReference type="NCBI Taxonomy" id="521012"/>
    <lineage>
        <taxon>Bacteria</taxon>
        <taxon>Pseudomonadati</taxon>
        <taxon>Pseudomonadota</taxon>
        <taxon>Gammaproteobacteria</taxon>
        <taxon>Alteromonadales</taxon>
        <taxon>Alteromonadaceae</taxon>
        <taxon>Glaciecola</taxon>
    </lineage>
</organism>
<keyword evidence="3" id="KW-1185">Reference proteome</keyword>
<feature type="domain" description="JmjC" evidence="1">
    <location>
        <begin position="109"/>
        <end position="266"/>
    </location>
</feature>